<name>A4X7L0_SALTO</name>
<feature type="transmembrane region" description="Helical" evidence="9">
    <location>
        <begin position="156"/>
        <end position="174"/>
    </location>
</feature>
<dbReference type="Proteomes" id="UP000000235">
    <property type="component" value="Chromosome"/>
</dbReference>
<evidence type="ECO:0000256" key="6">
    <source>
        <dbReference type="ARBA" id="ARBA00023136"/>
    </source>
</evidence>
<dbReference type="HOGENOM" id="CLU_011722_6_3_11"/>
<evidence type="ECO:0000256" key="8">
    <source>
        <dbReference type="SAM" id="MobiDB-lite"/>
    </source>
</evidence>
<dbReference type="EMBL" id="CP000667">
    <property type="protein sequence ID" value="ABP54860.1"/>
    <property type="molecule type" value="Genomic_DNA"/>
</dbReference>
<evidence type="ECO:0000256" key="1">
    <source>
        <dbReference type="ARBA" id="ARBA00004141"/>
    </source>
</evidence>
<evidence type="ECO:0000256" key="3">
    <source>
        <dbReference type="ARBA" id="ARBA00022692"/>
    </source>
</evidence>
<dbReference type="PANTHER" id="PTHR11537">
    <property type="entry name" value="VOLTAGE-GATED POTASSIUM CHANNEL"/>
    <property type="match status" value="1"/>
</dbReference>
<dbReference type="InterPro" id="IPR013099">
    <property type="entry name" value="K_chnl_dom"/>
</dbReference>
<evidence type="ECO:0000256" key="7">
    <source>
        <dbReference type="ARBA" id="ARBA00023303"/>
    </source>
</evidence>
<feature type="transmembrane region" description="Helical" evidence="9">
    <location>
        <begin position="47"/>
        <end position="74"/>
    </location>
</feature>
<dbReference type="KEGG" id="stp:Strop_2413"/>
<keyword evidence="2" id="KW-0813">Transport</keyword>
<evidence type="ECO:0000256" key="5">
    <source>
        <dbReference type="ARBA" id="ARBA00023065"/>
    </source>
</evidence>
<dbReference type="AlphaFoldDB" id="A4X7L0"/>
<keyword evidence="12" id="KW-1185">Reference proteome</keyword>
<feature type="transmembrane region" description="Helical" evidence="9">
    <location>
        <begin position="186"/>
        <end position="211"/>
    </location>
</feature>
<keyword evidence="7" id="KW-0407">Ion channel</keyword>
<dbReference type="eggNOG" id="COG1226">
    <property type="taxonomic scope" value="Bacteria"/>
</dbReference>
<organism evidence="11 12">
    <name type="scientific">Salinispora tropica (strain ATCC BAA-916 / DSM 44818 / JCM 13857 / NBRC 105044 / CNB-440)</name>
    <dbReference type="NCBI Taxonomy" id="369723"/>
    <lineage>
        <taxon>Bacteria</taxon>
        <taxon>Bacillati</taxon>
        <taxon>Actinomycetota</taxon>
        <taxon>Actinomycetes</taxon>
        <taxon>Micromonosporales</taxon>
        <taxon>Micromonosporaceae</taxon>
        <taxon>Salinispora</taxon>
    </lineage>
</organism>
<evidence type="ECO:0000256" key="9">
    <source>
        <dbReference type="SAM" id="Phobius"/>
    </source>
</evidence>
<evidence type="ECO:0000256" key="4">
    <source>
        <dbReference type="ARBA" id="ARBA00022989"/>
    </source>
</evidence>
<comment type="subcellular location">
    <subcellularLocation>
        <location evidence="1">Membrane</location>
        <topology evidence="1">Multi-pass membrane protein</topology>
    </subcellularLocation>
</comment>
<accession>A4X7L0</accession>
<feature type="transmembrane region" description="Helical" evidence="9">
    <location>
        <begin position="20"/>
        <end position="41"/>
    </location>
</feature>
<evidence type="ECO:0000259" key="10">
    <source>
        <dbReference type="Pfam" id="PF07885"/>
    </source>
</evidence>
<keyword evidence="3 9" id="KW-0812">Transmembrane</keyword>
<evidence type="ECO:0000313" key="12">
    <source>
        <dbReference type="Proteomes" id="UP000000235"/>
    </source>
</evidence>
<dbReference type="Gene3D" id="1.10.287.70">
    <property type="match status" value="1"/>
</dbReference>
<protein>
    <submittedName>
        <fullName evidence="11">Ion transport 2 domain protein</fullName>
    </submittedName>
</protein>
<dbReference type="SUPFAM" id="SSF81324">
    <property type="entry name" value="Voltage-gated potassium channels"/>
    <property type="match status" value="1"/>
</dbReference>
<dbReference type="GO" id="GO:0005249">
    <property type="term" value="F:voltage-gated potassium channel activity"/>
    <property type="evidence" value="ECO:0007669"/>
    <property type="project" value="InterPro"/>
</dbReference>
<dbReference type="PANTHER" id="PTHR11537:SF254">
    <property type="entry name" value="POTASSIUM VOLTAGE-GATED CHANNEL PROTEIN SHAB"/>
    <property type="match status" value="1"/>
</dbReference>
<keyword evidence="6 9" id="KW-0472">Membrane</keyword>
<dbReference type="Gene3D" id="1.20.5.110">
    <property type="match status" value="1"/>
</dbReference>
<proteinExistence type="predicted"/>
<keyword evidence="4 9" id="KW-1133">Transmembrane helix</keyword>
<reference evidence="12" key="1">
    <citation type="journal article" date="2007" name="Proc. Natl. Acad. Sci. U.S.A.">
        <title>Genome sequencing reveals complex secondary metabolome in the marine actinomycete Salinispora tropica.</title>
        <authorList>
            <person name="Udwary D.W."/>
            <person name="Zeigler L."/>
            <person name="Asolkar R.N."/>
            <person name="Singan V."/>
            <person name="Lapidus A."/>
            <person name="Fenical W."/>
            <person name="Jensen P.R."/>
            <person name="Moore B.S."/>
        </authorList>
    </citation>
    <scope>NUCLEOTIDE SEQUENCE [LARGE SCALE GENOMIC DNA]</scope>
    <source>
        <strain evidence="12">ATCC BAA-916 / DSM 44818 / CNB-440</strain>
    </source>
</reference>
<keyword evidence="5" id="KW-0406">Ion transport</keyword>
<evidence type="ECO:0000313" key="11">
    <source>
        <dbReference type="EMBL" id="ABP54860.1"/>
    </source>
</evidence>
<dbReference type="STRING" id="369723.Strop_2413"/>
<gene>
    <name evidence="11" type="ordered locus">Strop_2413</name>
</gene>
<feature type="transmembrane region" description="Helical" evidence="9">
    <location>
        <begin position="124"/>
        <end position="144"/>
    </location>
</feature>
<dbReference type="InterPro" id="IPR028325">
    <property type="entry name" value="VG_K_chnl"/>
</dbReference>
<dbReference type="Pfam" id="PF07885">
    <property type="entry name" value="Ion_trans_2"/>
    <property type="match status" value="1"/>
</dbReference>
<evidence type="ECO:0000256" key="2">
    <source>
        <dbReference type="ARBA" id="ARBA00022448"/>
    </source>
</evidence>
<dbReference type="GO" id="GO:0008076">
    <property type="term" value="C:voltage-gated potassium channel complex"/>
    <property type="evidence" value="ECO:0007669"/>
    <property type="project" value="InterPro"/>
</dbReference>
<feature type="domain" description="Potassium channel" evidence="10">
    <location>
        <begin position="153"/>
        <end position="211"/>
    </location>
</feature>
<dbReference type="GO" id="GO:0001508">
    <property type="term" value="P:action potential"/>
    <property type="evidence" value="ECO:0007669"/>
    <property type="project" value="TreeGrafter"/>
</dbReference>
<sequence>MGSTGAIGRREEWAASWERLTALPLTVFSLVFLAAYAAPILEPQLSSAWITVCRVTTFTTWLVFWLDMAVRFILHAQRRRFLREHLFDLAVLLLPMLRPLRALRLVTVVLSLSRRTEAWVRGRLGIYVAATTVLLVGVASLAVLDAERHAPDPSITNYADALWWAAVTITTVGYGDFYPVTTEGRLVAVGLMIGGIGLIGFVTGSLATWIVDRVSGRDRHPAATAEDVAALRQEIAALRQQLDPAEATRPVDPVTPPVQPARTPAPDG</sequence>
<feature type="region of interest" description="Disordered" evidence="8">
    <location>
        <begin position="242"/>
        <end position="268"/>
    </location>
</feature>